<dbReference type="PANTHER" id="PTHR21621">
    <property type="entry name" value="RIBOSOMAL PROTEIN S6 MODIFICATION PROTEIN"/>
    <property type="match status" value="1"/>
</dbReference>
<dbReference type="Proteomes" id="UP000530928">
    <property type="component" value="Unassembled WGS sequence"/>
</dbReference>
<dbReference type="GO" id="GO:0005524">
    <property type="term" value="F:ATP binding"/>
    <property type="evidence" value="ECO:0007669"/>
    <property type="project" value="UniProtKB-UniRule"/>
</dbReference>
<keyword evidence="6" id="KW-0436">Ligase</keyword>
<dbReference type="GO" id="GO:0005840">
    <property type="term" value="C:ribosome"/>
    <property type="evidence" value="ECO:0007669"/>
    <property type="project" value="UniProtKB-KW"/>
</dbReference>
<dbReference type="Gene3D" id="3.40.50.20">
    <property type="match status" value="1"/>
</dbReference>
<evidence type="ECO:0000313" key="6">
    <source>
        <dbReference type="EMBL" id="MBA2896262.1"/>
    </source>
</evidence>
<evidence type="ECO:0000256" key="1">
    <source>
        <dbReference type="ARBA" id="ARBA00022723"/>
    </source>
</evidence>
<name>A0A7W0CS46_9ACTN</name>
<evidence type="ECO:0000256" key="4">
    <source>
        <dbReference type="PROSITE-ProRule" id="PRU00409"/>
    </source>
</evidence>
<keyword evidence="6" id="KW-0687">Ribonucleoprotein</keyword>
<dbReference type="GO" id="GO:0046872">
    <property type="term" value="F:metal ion binding"/>
    <property type="evidence" value="ECO:0007669"/>
    <property type="project" value="UniProtKB-KW"/>
</dbReference>
<dbReference type="InterPro" id="IPR013651">
    <property type="entry name" value="ATP-grasp_RimK-type"/>
</dbReference>
<evidence type="ECO:0000256" key="3">
    <source>
        <dbReference type="ARBA" id="ARBA00022840"/>
    </source>
</evidence>
<dbReference type="InterPro" id="IPR011761">
    <property type="entry name" value="ATP-grasp"/>
</dbReference>
<dbReference type="GO" id="GO:0018169">
    <property type="term" value="F:ribosomal S6-glutamic acid ligase activity"/>
    <property type="evidence" value="ECO:0007669"/>
    <property type="project" value="TreeGrafter"/>
</dbReference>
<dbReference type="PROSITE" id="PS50975">
    <property type="entry name" value="ATP_GRASP"/>
    <property type="match status" value="1"/>
</dbReference>
<dbReference type="GO" id="GO:0005737">
    <property type="term" value="C:cytoplasm"/>
    <property type="evidence" value="ECO:0007669"/>
    <property type="project" value="TreeGrafter"/>
</dbReference>
<sequence length="287" mass="30233">MRLALVSRARLSATASRLAQTALSRGWDVHIVGDPATITQLGSHAGISPDVILNRVLGSEPDLTHLLLLQRQLENRGVPAVNAAGAVENAVSKARQAAIYLAHGLPHPQTCLTTPYADPKDLADLLGFPLVLKPDSGYGGAGVVKAETLAELRLLLQEKAMNGHQLLVAQRWVPEAWWSLRLVVVDGEVVATMQRRAAAGEWRSNVAQGATAVEVEPSYAEVELAVTAAATLGLDVAGIDVIRTAEGPLVLEANNSPGLIATEQATGVPVCERILAAVEKRAAVVMS</sequence>
<keyword evidence="2 4" id="KW-0547">Nucleotide-binding</keyword>
<dbReference type="GO" id="GO:0009432">
    <property type="term" value="P:SOS response"/>
    <property type="evidence" value="ECO:0007669"/>
    <property type="project" value="TreeGrafter"/>
</dbReference>
<dbReference type="PANTHER" id="PTHR21621:SF0">
    <property type="entry name" value="BETA-CITRYLGLUTAMATE SYNTHASE B-RELATED"/>
    <property type="match status" value="1"/>
</dbReference>
<dbReference type="InterPro" id="IPR004666">
    <property type="entry name" value="Rp_bS6_RimK/Lys_biosynth_LsyX"/>
</dbReference>
<dbReference type="EMBL" id="JACDUR010000008">
    <property type="protein sequence ID" value="MBA2896262.1"/>
    <property type="molecule type" value="Genomic_DNA"/>
</dbReference>
<reference evidence="6 7" key="1">
    <citation type="submission" date="2020-07" db="EMBL/GenBank/DDBJ databases">
        <title>Genomic Encyclopedia of Type Strains, Phase IV (KMG-IV): sequencing the most valuable type-strain genomes for metagenomic binning, comparative biology and taxonomic classification.</title>
        <authorList>
            <person name="Goeker M."/>
        </authorList>
    </citation>
    <scope>NUCLEOTIDE SEQUENCE [LARGE SCALE GENOMIC DNA]</scope>
    <source>
        <strain evidence="6 7">DSM 45533</strain>
    </source>
</reference>
<feature type="domain" description="ATP-grasp" evidence="5">
    <location>
        <begin position="97"/>
        <end position="279"/>
    </location>
</feature>
<keyword evidence="6" id="KW-0689">Ribosomal protein</keyword>
<dbReference type="SUPFAM" id="SSF56059">
    <property type="entry name" value="Glutathione synthetase ATP-binding domain-like"/>
    <property type="match status" value="1"/>
</dbReference>
<dbReference type="Gene3D" id="3.30.470.20">
    <property type="entry name" value="ATP-grasp fold, B domain"/>
    <property type="match status" value="1"/>
</dbReference>
<organism evidence="6 7">
    <name type="scientific">Nonomuraea soli</name>
    <dbReference type="NCBI Taxonomy" id="1032476"/>
    <lineage>
        <taxon>Bacteria</taxon>
        <taxon>Bacillati</taxon>
        <taxon>Actinomycetota</taxon>
        <taxon>Actinomycetes</taxon>
        <taxon>Streptosporangiales</taxon>
        <taxon>Streptosporangiaceae</taxon>
        <taxon>Nonomuraea</taxon>
    </lineage>
</organism>
<dbReference type="EC" id="6.3.2.-" evidence="6"/>
<evidence type="ECO:0000313" key="7">
    <source>
        <dbReference type="Proteomes" id="UP000530928"/>
    </source>
</evidence>
<dbReference type="AlphaFoldDB" id="A0A7W0CS46"/>
<dbReference type="RefSeq" id="WP_181614963.1">
    <property type="nucleotide sequence ID" value="NZ_BAABAM010000007.1"/>
</dbReference>
<proteinExistence type="predicted"/>
<dbReference type="InterPro" id="IPR013815">
    <property type="entry name" value="ATP_grasp_subdomain_1"/>
</dbReference>
<comment type="caution">
    <text evidence="6">The sequence shown here is derived from an EMBL/GenBank/DDBJ whole genome shotgun (WGS) entry which is preliminary data.</text>
</comment>
<keyword evidence="3 4" id="KW-0067">ATP-binding</keyword>
<evidence type="ECO:0000256" key="2">
    <source>
        <dbReference type="ARBA" id="ARBA00022741"/>
    </source>
</evidence>
<keyword evidence="1" id="KW-0479">Metal-binding</keyword>
<dbReference type="Gene3D" id="3.30.1490.20">
    <property type="entry name" value="ATP-grasp fold, A domain"/>
    <property type="match status" value="1"/>
</dbReference>
<evidence type="ECO:0000259" key="5">
    <source>
        <dbReference type="PROSITE" id="PS50975"/>
    </source>
</evidence>
<accession>A0A7W0CS46</accession>
<dbReference type="Pfam" id="PF08443">
    <property type="entry name" value="RimK"/>
    <property type="match status" value="1"/>
</dbReference>
<protein>
    <submittedName>
        <fullName evidence="6">Ribosomal protein S6--L-glutamate ligase</fullName>
        <ecNumber evidence="6">6.3.2.-</ecNumber>
    </submittedName>
</protein>
<keyword evidence="7" id="KW-1185">Reference proteome</keyword>
<dbReference type="NCBIfam" id="TIGR00768">
    <property type="entry name" value="rimK_fam"/>
    <property type="match status" value="1"/>
</dbReference>
<gene>
    <name evidence="6" type="ORF">HNR30_007653</name>
</gene>